<evidence type="ECO:0000313" key="4">
    <source>
        <dbReference type="Proteomes" id="UP001596528"/>
    </source>
</evidence>
<protein>
    <submittedName>
        <fullName evidence="3">SGNH/GDSL hydrolase family protein</fullName>
    </submittedName>
</protein>
<evidence type="ECO:0000313" key="3">
    <source>
        <dbReference type="EMBL" id="MFC7750640.1"/>
    </source>
</evidence>
<proteinExistence type="predicted"/>
<dbReference type="InterPro" id="IPR037459">
    <property type="entry name" value="RhgT-like"/>
</dbReference>
<dbReference type="InterPro" id="IPR028994">
    <property type="entry name" value="Integrin_alpha_N"/>
</dbReference>
<dbReference type="InterPro" id="IPR013783">
    <property type="entry name" value="Ig-like_fold"/>
</dbReference>
<dbReference type="Pfam" id="PF00657">
    <property type="entry name" value="Lipase_GDSL"/>
    <property type="match status" value="1"/>
</dbReference>
<dbReference type="CDD" id="cd01821">
    <property type="entry name" value="Rhamnogalacturan_acetylesterase_like"/>
    <property type="match status" value="1"/>
</dbReference>
<organism evidence="3 4">
    <name type="scientific">Paenibacillus thermoaerophilus</name>
    <dbReference type="NCBI Taxonomy" id="1215385"/>
    <lineage>
        <taxon>Bacteria</taxon>
        <taxon>Bacillati</taxon>
        <taxon>Bacillota</taxon>
        <taxon>Bacilli</taxon>
        <taxon>Bacillales</taxon>
        <taxon>Paenibacillaceae</taxon>
        <taxon>Paenibacillus</taxon>
    </lineage>
</organism>
<evidence type="ECO:0000259" key="1">
    <source>
        <dbReference type="Pfam" id="PF18370"/>
    </source>
</evidence>
<feature type="domain" description="Rhamnogalacturonan lyase family 11 C-terminal" evidence="2">
    <location>
        <begin position="88"/>
        <end position="590"/>
    </location>
</feature>
<reference evidence="4" key="1">
    <citation type="journal article" date="2019" name="Int. J. Syst. Evol. Microbiol.">
        <title>The Global Catalogue of Microorganisms (GCM) 10K type strain sequencing project: providing services to taxonomists for standard genome sequencing and annotation.</title>
        <authorList>
            <consortium name="The Broad Institute Genomics Platform"/>
            <consortium name="The Broad Institute Genome Sequencing Center for Infectious Disease"/>
            <person name="Wu L."/>
            <person name="Ma J."/>
        </authorList>
    </citation>
    <scope>NUCLEOTIDE SEQUENCE [LARGE SCALE GENOMIC DNA]</scope>
    <source>
        <strain evidence="4">JCM 18657</strain>
    </source>
</reference>
<dbReference type="Pfam" id="PF18370">
    <property type="entry name" value="RGI_lyase"/>
    <property type="match status" value="1"/>
</dbReference>
<name>A0ABW2V6H3_9BACL</name>
<dbReference type="InterPro" id="IPR041624">
    <property type="entry name" value="RGI_lyase"/>
</dbReference>
<accession>A0ABW2V6H3</accession>
<dbReference type="InterPro" id="IPR034641">
    <property type="entry name" value="RGL11"/>
</dbReference>
<dbReference type="InterPro" id="IPR049366">
    <property type="entry name" value="RGL11_C"/>
</dbReference>
<dbReference type="SUPFAM" id="SSF69318">
    <property type="entry name" value="Integrin alpha N-terminal domain"/>
    <property type="match status" value="1"/>
</dbReference>
<keyword evidence="3" id="KW-0378">Hydrolase</keyword>
<dbReference type="RefSeq" id="WP_281281876.1">
    <property type="nucleotide sequence ID" value="NZ_JBHTGQ010000026.1"/>
</dbReference>
<dbReference type="Gene3D" id="2.60.40.10">
    <property type="entry name" value="Immunoglobulins"/>
    <property type="match status" value="1"/>
</dbReference>
<dbReference type="PANTHER" id="PTHR43118">
    <property type="entry name" value="RHAMNOGALACTURONAN LYASE (EUROFUNG)"/>
    <property type="match status" value="1"/>
</dbReference>
<dbReference type="Proteomes" id="UP001596528">
    <property type="component" value="Unassembled WGS sequence"/>
</dbReference>
<dbReference type="InterPro" id="IPR001087">
    <property type="entry name" value="GDSL"/>
</dbReference>
<gene>
    <name evidence="3" type="ORF">ACFQWB_11990</name>
</gene>
<dbReference type="InterPro" id="IPR036514">
    <property type="entry name" value="SGNH_hydro_sf"/>
</dbReference>
<dbReference type="Gene3D" id="3.40.50.1110">
    <property type="entry name" value="SGNH hydrolase"/>
    <property type="match status" value="1"/>
</dbReference>
<sequence length="817" mass="91051">METIGRGLVAVKTERGVYVGWRWLGTEPETVAFNLYRDGERVNGEPIAGSTNYLDERGTETSRYVVRAVMDGRELRPSEEVGVWRTPFLSVPIRKPEGGVSPDGVAYTYSANDASVGDLDGDGEYEIVLKWDPSNSHDNAHAGYTGNVYLDAYKLDGRMLWRIDLGRNIRAGAHYTQFLVYDFDGDGRAEIACKTADATVDGQGSVIGDPDADYRNERGFILDGPEYLTVFDGETGQALATVDYIPPRGDHSAWGDSEGNRVDRFLACVAYLDGVRPSLVMCRGYYTRTVLAAFNYREGRLTHLWTFDSKEGYPQYEGQGNHSVAVADVDGDGKDEIVYGSCVIDHDGTGLYTTGLKHGDAMHVGKFHPDSDGFDVFQVHEVPSDKGIEVHDAGTGEVRWGLPTSTDIGRGMAADIDPRYPGAEVWGSDHWRTGGFGLYSIDGRLIAERNPQSFNFAVWWDGDLLRELLDHDYDMETGIGVPRIDKWDYENGRLVNLFTPAGCRSNNGTKGNPCLQADLFGDWREEVIFRSDDSTELRIYTTTIPTEHRIRTLMHDPVYRLAVAWQNVCYNQPPHPGFYLGHGMKRPPEPDIYLTPNRKRAGELRVYLAGDSTVQTYRSGDSPQAGWGQYLGEYLSERVEVFNRAIGGRSSRTFVAEGRLEAILRTMEPGDYLLVQLGHNDATKNRPERYTDPDTDYKDYLRRFVDGARERGGVPILVTPVGRLHVEDGRFLNDFEAYCRSMKEVAAETNVPLIDLMELSLACYAELGYDEAAKLFMVSVNGTDHTHFTQAGAREIARLVARGLRGLPVELAAEVQG</sequence>
<dbReference type="SUPFAM" id="SSF52266">
    <property type="entry name" value="SGNH hydrolase"/>
    <property type="match status" value="1"/>
</dbReference>
<keyword evidence="4" id="KW-1185">Reference proteome</keyword>
<dbReference type="EMBL" id="JBHTGQ010000026">
    <property type="protein sequence ID" value="MFC7750640.1"/>
    <property type="molecule type" value="Genomic_DNA"/>
</dbReference>
<dbReference type="Pfam" id="PF21348">
    <property type="entry name" value="RGL11_C"/>
    <property type="match status" value="1"/>
</dbReference>
<evidence type="ECO:0000259" key="2">
    <source>
        <dbReference type="Pfam" id="PF21348"/>
    </source>
</evidence>
<dbReference type="CDD" id="cd10318">
    <property type="entry name" value="RGL11"/>
    <property type="match status" value="1"/>
</dbReference>
<dbReference type="GO" id="GO:0016787">
    <property type="term" value="F:hydrolase activity"/>
    <property type="evidence" value="ECO:0007669"/>
    <property type="project" value="UniProtKB-KW"/>
</dbReference>
<feature type="domain" description="Rhamnogalacturonan I lyase beta-sheet" evidence="1">
    <location>
        <begin position="1"/>
        <end position="84"/>
    </location>
</feature>
<comment type="caution">
    <text evidence="3">The sequence shown here is derived from an EMBL/GenBank/DDBJ whole genome shotgun (WGS) entry which is preliminary data.</text>
</comment>
<dbReference type="PANTHER" id="PTHR43118:SF1">
    <property type="entry name" value="RHAMNOGALACTURONAN LYASE (EUROFUNG)"/>
    <property type="match status" value="1"/>
</dbReference>